<dbReference type="OrthoDB" id="2739686at2759"/>
<dbReference type="EMBL" id="PDNB01000018">
    <property type="protein sequence ID" value="PGH16328.1"/>
    <property type="molecule type" value="Genomic_DNA"/>
</dbReference>
<keyword evidence="2" id="KW-1185">Reference proteome</keyword>
<gene>
    <name evidence="1" type="ORF">AJ79_01870</name>
</gene>
<organism evidence="1 2">
    <name type="scientific">Helicocarpus griseus UAMH5409</name>
    <dbReference type="NCBI Taxonomy" id="1447875"/>
    <lineage>
        <taxon>Eukaryota</taxon>
        <taxon>Fungi</taxon>
        <taxon>Dikarya</taxon>
        <taxon>Ascomycota</taxon>
        <taxon>Pezizomycotina</taxon>
        <taxon>Eurotiomycetes</taxon>
        <taxon>Eurotiomycetidae</taxon>
        <taxon>Onygenales</taxon>
        <taxon>Ajellomycetaceae</taxon>
        <taxon>Helicocarpus</taxon>
    </lineage>
</organism>
<evidence type="ECO:0000313" key="2">
    <source>
        <dbReference type="Proteomes" id="UP000223968"/>
    </source>
</evidence>
<evidence type="ECO:0000313" key="1">
    <source>
        <dbReference type="EMBL" id="PGH16328.1"/>
    </source>
</evidence>
<evidence type="ECO:0008006" key="3">
    <source>
        <dbReference type="Google" id="ProtNLM"/>
    </source>
</evidence>
<accession>A0A2B7Y605</accession>
<dbReference type="PANTHER" id="PTHR38792:SF3">
    <property type="entry name" value="BNR_ASP-BOX REPEAT DOMAIN PROTEIN (AFU_ORTHOLOGUE AFUA_7G06430)-RELATED"/>
    <property type="match status" value="1"/>
</dbReference>
<reference evidence="1 2" key="1">
    <citation type="submission" date="2017-10" db="EMBL/GenBank/DDBJ databases">
        <title>Comparative genomics in systemic dimorphic fungi from Ajellomycetaceae.</title>
        <authorList>
            <person name="Munoz J.F."/>
            <person name="Mcewen J.G."/>
            <person name="Clay O.K."/>
            <person name="Cuomo C.A."/>
        </authorList>
    </citation>
    <scope>NUCLEOTIDE SEQUENCE [LARGE SCALE GENOMIC DNA]</scope>
    <source>
        <strain evidence="1 2">UAMH5409</strain>
    </source>
</reference>
<dbReference type="AlphaFoldDB" id="A0A2B7Y605"/>
<dbReference type="PANTHER" id="PTHR38792">
    <property type="entry name" value="BNR/ASP-BOX REPEAT DOMAIN PROTEIN (AFU_ORTHOLOGUE AFUA_7G06430)-RELATED"/>
    <property type="match status" value="1"/>
</dbReference>
<dbReference type="InterPro" id="IPR036278">
    <property type="entry name" value="Sialidase_sf"/>
</dbReference>
<name>A0A2B7Y605_9EURO</name>
<dbReference type="Gene3D" id="2.120.10.10">
    <property type="match status" value="1"/>
</dbReference>
<comment type="caution">
    <text evidence="1">The sequence shown here is derived from an EMBL/GenBank/DDBJ whole genome shotgun (WGS) entry which is preliminary data.</text>
</comment>
<dbReference type="SUPFAM" id="SSF50939">
    <property type="entry name" value="Sialidases"/>
    <property type="match status" value="1"/>
</dbReference>
<protein>
    <recommendedName>
        <fullName evidence="3">Sialidase domain-containing protein</fullName>
    </recommendedName>
</protein>
<sequence length="363" mass="39099">MRQVSKLIRFGLAALSHFQHGHSRPLATDQLPGEAALGNEIGISNLPGSYARLAKLSDGSVLAGFTTAEGPTKIIKVSKSTDGGRQFFPFGEITRGEGDIGNIFLLEIAPSVILGAFRNHSPGPGGMHFRITVCKSTDGGKSWGFASQAFELGGHLGIWEPFMRLSDRNPNEVQLTYSHEFAPNDQRTMLVRSTDGGISWSRPEAVCFGNAVRDGMNGIAKTKDGNRDVLVMVFETTDNAPFFNVKAALSYDDGATWGYRQNVQVAPRDHNAGAPQIASFADGCLAVVYMADEGLGGSNWPHKASIKVTFAAPPRDGKMSWSTPQLAKESGFWPGILDVQDNVAMITYDSGGPRAKPIQWSPK</sequence>
<dbReference type="STRING" id="1447875.A0A2B7Y605"/>
<dbReference type="CDD" id="cd15482">
    <property type="entry name" value="Sialidase_non-viral"/>
    <property type="match status" value="1"/>
</dbReference>
<dbReference type="Proteomes" id="UP000223968">
    <property type="component" value="Unassembled WGS sequence"/>
</dbReference>
<proteinExistence type="predicted"/>